<feature type="transmembrane region" description="Helical" evidence="3">
    <location>
        <begin position="185"/>
        <end position="206"/>
    </location>
</feature>
<evidence type="ECO:0000256" key="2">
    <source>
        <dbReference type="SAM" id="MobiDB-lite"/>
    </source>
</evidence>
<name>A0A9X1SEV2_9BACT</name>
<dbReference type="RefSeq" id="WP_230214936.1">
    <property type="nucleotide sequence ID" value="NZ_JAJKFT010000002.1"/>
</dbReference>
<keyword evidence="3" id="KW-1133">Transmembrane helix</keyword>
<evidence type="ECO:0000313" key="5">
    <source>
        <dbReference type="Proteomes" id="UP001139103"/>
    </source>
</evidence>
<feature type="coiled-coil region" evidence="1">
    <location>
        <begin position="600"/>
        <end position="662"/>
    </location>
</feature>
<feature type="transmembrane region" description="Helical" evidence="3">
    <location>
        <begin position="143"/>
        <end position="165"/>
    </location>
</feature>
<proteinExistence type="predicted"/>
<dbReference type="EMBL" id="JAJKFT010000002">
    <property type="protein sequence ID" value="MCC9627117.1"/>
    <property type="molecule type" value="Genomic_DNA"/>
</dbReference>
<keyword evidence="1" id="KW-0175">Coiled coil</keyword>
<evidence type="ECO:0000256" key="1">
    <source>
        <dbReference type="SAM" id="Coils"/>
    </source>
</evidence>
<keyword evidence="3" id="KW-0472">Membrane</keyword>
<sequence>MFDSLDYYLHPVELSYSLFLRPHPHLPGADLKVPAMTYSLTIILVIVGAFLAIQAVCFGFSLVWLWRNLGIVRAKLALEAKPNSTAGTPQSTSQFDWLTWLQAEFGYRGDSGDRGAALRELDRRLGSYPGLVILQRIGPVAPLLGVVVTAVSFLMLNLGPIFASQEANASFTGFLDGLLREIQPLLWGTLAGAALAILNLLLLLILQYWGDRLRNVCLEYYDVLFRKHWRESQSNRIELAIERWGVEMSSATATLRETCGQMNNAQQDVLNSVRALASAGEALEKNTLTLQRAFENIDSSTNGLAPAVKQLTVTAENFSSAANLIDRDVFKRLTETSTRLIDSIAEGDLFLKQLSGLGLRAAEASQNFDSAGSAMRDAALKLRDDIGDGLLASASALDRLIVDSAMQSQNLQMTSIDVADRLSKVADTMEASVQRDLDIAQTTHNLGQAARDQTEELREISAVFAQVVSTLTGTAESSQQMLAHYQQAGKMSQEAARQLQASSETIHSASDLYRGAIQDSFQQAVDSLHQTISTTETSARMMLGELGSLAERWTQTNSELHGSVAGLAQLQSAIVSPLESLNEAVTVGIGHLAESQQIQLDNAGRSAELLQQLNQRLEQSAAAIPKLSELHQRESDLNAEVRKELRRELEDMSQSFERLRNSFGQMQEANEKTLATAQAQVAETARTFETLRMQFNASCAEAAASAQEDRKAIRDGMVEIAAALSLLQQHLNHNGNGANQVNNSHATNGSGWWPFRR</sequence>
<evidence type="ECO:0000256" key="3">
    <source>
        <dbReference type="SAM" id="Phobius"/>
    </source>
</evidence>
<feature type="region of interest" description="Disordered" evidence="2">
    <location>
        <begin position="735"/>
        <end position="757"/>
    </location>
</feature>
<accession>A0A9X1SEV2</accession>
<keyword evidence="3" id="KW-0812">Transmembrane</keyword>
<feature type="transmembrane region" description="Helical" evidence="3">
    <location>
        <begin position="40"/>
        <end position="66"/>
    </location>
</feature>
<evidence type="ECO:0000313" key="4">
    <source>
        <dbReference type="EMBL" id="MCC9627117.1"/>
    </source>
</evidence>
<comment type="caution">
    <text evidence="4">The sequence shown here is derived from an EMBL/GenBank/DDBJ whole genome shotgun (WGS) entry which is preliminary data.</text>
</comment>
<gene>
    <name evidence="4" type="ORF">LOC68_01740</name>
</gene>
<organism evidence="4 5">
    <name type="scientific">Blastopirellula sediminis</name>
    <dbReference type="NCBI Taxonomy" id="2894196"/>
    <lineage>
        <taxon>Bacteria</taxon>
        <taxon>Pseudomonadati</taxon>
        <taxon>Planctomycetota</taxon>
        <taxon>Planctomycetia</taxon>
        <taxon>Pirellulales</taxon>
        <taxon>Pirellulaceae</taxon>
        <taxon>Blastopirellula</taxon>
    </lineage>
</organism>
<keyword evidence="5" id="KW-1185">Reference proteome</keyword>
<dbReference type="AlphaFoldDB" id="A0A9X1SEV2"/>
<reference evidence="4" key="1">
    <citation type="submission" date="2021-11" db="EMBL/GenBank/DDBJ databases">
        <title>Genome sequence.</title>
        <authorList>
            <person name="Sun Q."/>
        </authorList>
    </citation>
    <scope>NUCLEOTIDE SEQUENCE</scope>
    <source>
        <strain evidence="4">JC732</strain>
    </source>
</reference>
<dbReference type="Proteomes" id="UP001139103">
    <property type="component" value="Unassembled WGS sequence"/>
</dbReference>
<protein>
    <submittedName>
        <fullName evidence="4">Uncharacterized protein</fullName>
    </submittedName>
</protein>